<evidence type="ECO:0000313" key="1">
    <source>
        <dbReference type="EMBL" id="KAK3890085.1"/>
    </source>
</evidence>
<accession>A0AAE1GCC7</accession>
<reference evidence="1" key="1">
    <citation type="submission" date="2023-10" db="EMBL/GenBank/DDBJ databases">
        <title>Genome assemblies of two species of porcelain crab, Petrolisthes cinctipes and Petrolisthes manimaculis (Anomura: Porcellanidae).</title>
        <authorList>
            <person name="Angst P."/>
        </authorList>
    </citation>
    <scope>NUCLEOTIDE SEQUENCE</scope>
    <source>
        <strain evidence="1">PB745_01</strain>
        <tissue evidence="1">Gill</tissue>
    </source>
</reference>
<dbReference type="Proteomes" id="UP001286313">
    <property type="component" value="Unassembled WGS sequence"/>
</dbReference>
<evidence type="ECO:0000313" key="2">
    <source>
        <dbReference type="Proteomes" id="UP001286313"/>
    </source>
</evidence>
<sequence length="186" mass="20181">MRCRHLGGDETQSNGCLPLSGRHNNTVLPSLVSLTALMKTELTPSLKYLTLIKQLYTLPPFPSPRPSSLPLTPSFLPPPHPVLPSPHPFLPPFPSPLPPFPSPRPSSLPLTPSFLPPPHPFLPLSPSPPHPFLPPSPSPLPPSLPLTPSSLPLTPFFLPPSLVKLTIFLKHPSLHPTVAQRYNSAQ</sequence>
<proteinExistence type="predicted"/>
<dbReference type="EMBL" id="JAWQEG010000444">
    <property type="protein sequence ID" value="KAK3890085.1"/>
    <property type="molecule type" value="Genomic_DNA"/>
</dbReference>
<name>A0AAE1GCC7_PETCI</name>
<gene>
    <name evidence="1" type="ORF">Pcinc_005947</name>
</gene>
<organism evidence="1 2">
    <name type="scientific">Petrolisthes cinctipes</name>
    <name type="common">Flat porcelain crab</name>
    <dbReference type="NCBI Taxonomy" id="88211"/>
    <lineage>
        <taxon>Eukaryota</taxon>
        <taxon>Metazoa</taxon>
        <taxon>Ecdysozoa</taxon>
        <taxon>Arthropoda</taxon>
        <taxon>Crustacea</taxon>
        <taxon>Multicrustacea</taxon>
        <taxon>Malacostraca</taxon>
        <taxon>Eumalacostraca</taxon>
        <taxon>Eucarida</taxon>
        <taxon>Decapoda</taxon>
        <taxon>Pleocyemata</taxon>
        <taxon>Anomura</taxon>
        <taxon>Galatheoidea</taxon>
        <taxon>Porcellanidae</taxon>
        <taxon>Petrolisthes</taxon>
    </lineage>
</organism>
<dbReference type="PRINTS" id="PR01217">
    <property type="entry name" value="PRICHEXTENSN"/>
</dbReference>
<comment type="caution">
    <text evidence="1">The sequence shown here is derived from an EMBL/GenBank/DDBJ whole genome shotgun (WGS) entry which is preliminary data.</text>
</comment>
<dbReference type="AlphaFoldDB" id="A0AAE1GCC7"/>
<feature type="non-terminal residue" evidence="1">
    <location>
        <position position="186"/>
    </location>
</feature>
<protein>
    <submittedName>
        <fullName evidence="1">Uncharacterized protein</fullName>
    </submittedName>
</protein>
<keyword evidence="2" id="KW-1185">Reference proteome</keyword>